<protein>
    <submittedName>
        <fullName evidence="1">Uncharacterized protein</fullName>
    </submittedName>
</protein>
<reference evidence="1 2" key="1">
    <citation type="journal article" date="2020" name="Cell">
        <title>Large-Scale Comparative Analyses of Tick Genomes Elucidate Their Genetic Diversity and Vector Capacities.</title>
        <authorList>
            <consortium name="Tick Genome and Microbiome Consortium (TIGMIC)"/>
            <person name="Jia N."/>
            <person name="Wang J."/>
            <person name="Shi W."/>
            <person name="Du L."/>
            <person name="Sun Y."/>
            <person name="Zhan W."/>
            <person name="Jiang J.F."/>
            <person name="Wang Q."/>
            <person name="Zhang B."/>
            <person name="Ji P."/>
            <person name="Bell-Sakyi L."/>
            <person name="Cui X.M."/>
            <person name="Yuan T.T."/>
            <person name="Jiang B.G."/>
            <person name="Yang W.F."/>
            <person name="Lam T.T."/>
            <person name="Chang Q.C."/>
            <person name="Ding S.J."/>
            <person name="Wang X.J."/>
            <person name="Zhu J.G."/>
            <person name="Ruan X.D."/>
            <person name="Zhao L."/>
            <person name="Wei J.T."/>
            <person name="Ye R.Z."/>
            <person name="Que T.C."/>
            <person name="Du C.H."/>
            <person name="Zhou Y.H."/>
            <person name="Cheng J.X."/>
            <person name="Dai P.F."/>
            <person name="Guo W.B."/>
            <person name="Han X.H."/>
            <person name="Huang E.J."/>
            <person name="Li L.F."/>
            <person name="Wei W."/>
            <person name="Gao Y.C."/>
            <person name="Liu J.Z."/>
            <person name="Shao H.Z."/>
            <person name="Wang X."/>
            <person name="Wang C.C."/>
            <person name="Yang T.C."/>
            <person name="Huo Q.B."/>
            <person name="Li W."/>
            <person name="Chen H.Y."/>
            <person name="Chen S.E."/>
            <person name="Zhou L.G."/>
            <person name="Ni X.B."/>
            <person name="Tian J.H."/>
            <person name="Sheng Y."/>
            <person name="Liu T."/>
            <person name="Pan Y.S."/>
            <person name="Xia L.Y."/>
            <person name="Li J."/>
            <person name="Zhao F."/>
            <person name="Cao W.C."/>
        </authorList>
    </citation>
    <scope>NUCLEOTIDE SEQUENCE [LARGE SCALE GENOMIC DNA]</scope>
    <source>
        <strain evidence="1">Iper-2018</strain>
    </source>
</reference>
<accession>A0AC60QAD6</accession>
<evidence type="ECO:0000313" key="2">
    <source>
        <dbReference type="Proteomes" id="UP000805193"/>
    </source>
</evidence>
<sequence>MPEQRHGSGQMPCLQSAAIAFCSTGMRLTPKELEGLLVHQAGFLAQKRLARGLLLNHPEAVALIACQVQELARDGLGLCEVMDKGGQMIEEAAELILQEPHCRRRLVLWDYPVLKGVRAGSIRVFVAVYGGRESGPCGSLLLA</sequence>
<comment type="caution">
    <text evidence="1">The sequence shown here is derived from an EMBL/GenBank/DDBJ whole genome shotgun (WGS) entry which is preliminary data.</text>
</comment>
<name>A0AC60QAD6_IXOPE</name>
<dbReference type="Proteomes" id="UP000805193">
    <property type="component" value="Unassembled WGS sequence"/>
</dbReference>
<proteinExistence type="predicted"/>
<evidence type="ECO:0000313" key="1">
    <source>
        <dbReference type="EMBL" id="KAG0431006.1"/>
    </source>
</evidence>
<dbReference type="EMBL" id="JABSTQ010009268">
    <property type="protein sequence ID" value="KAG0431006.1"/>
    <property type="molecule type" value="Genomic_DNA"/>
</dbReference>
<organism evidence="1 2">
    <name type="scientific">Ixodes persulcatus</name>
    <name type="common">Taiga tick</name>
    <dbReference type="NCBI Taxonomy" id="34615"/>
    <lineage>
        <taxon>Eukaryota</taxon>
        <taxon>Metazoa</taxon>
        <taxon>Ecdysozoa</taxon>
        <taxon>Arthropoda</taxon>
        <taxon>Chelicerata</taxon>
        <taxon>Arachnida</taxon>
        <taxon>Acari</taxon>
        <taxon>Parasitiformes</taxon>
        <taxon>Ixodida</taxon>
        <taxon>Ixodoidea</taxon>
        <taxon>Ixodidae</taxon>
        <taxon>Ixodinae</taxon>
        <taxon>Ixodes</taxon>
    </lineage>
</organism>
<keyword evidence="2" id="KW-1185">Reference proteome</keyword>
<gene>
    <name evidence="1" type="ORF">HPB47_022190</name>
</gene>